<proteinExistence type="predicted"/>
<reference evidence="3" key="1">
    <citation type="journal article" date="2019" name="Int. J. Syst. Evol. Microbiol.">
        <title>The Global Catalogue of Microorganisms (GCM) 10K type strain sequencing project: providing services to taxonomists for standard genome sequencing and annotation.</title>
        <authorList>
            <consortium name="The Broad Institute Genomics Platform"/>
            <consortium name="The Broad Institute Genome Sequencing Center for Infectious Disease"/>
            <person name="Wu L."/>
            <person name="Ma J."/>
        </authorList>
    </citation>
    <scope>NUCLEOTIDE SEQUENCE [LARGE SCALE GENOMIC DNA]</scope>
    <source>
        <strain evidence="3">NBRC 3271</strain>
    </source>
</reference>
<gene>
    <name evidence="2" type="ORF">GCM10010937_09210</name>
</gene>
<evidence type="ECO:0008006" key="4">
    <source>
        <dbReference type="Google" id="ProtNLM"/>
    </source>
</evidence>
<evidence type="ECO:0000313" key="2">
    <source>
        <dbReference type="EMBL" id="GLQ59118.1"/>
    </source>
</evidence>
<evidence type="ECO:0000256" key="1">
    <source>
        <dbReference type="SAM" id="MobiDB-lite"/>
    </source>
</evidence>
<name>A0ABQ5WGZ1_GLUJA</name>
<accession>A0ABQ5WGZ1</accession>
<sequence length="70" mass="7652">MLRMEADVVSSMAVSWKCTNLGKLLPILGLEGQSDPSYISERRGRVRKLNGNALLKRDAKAPPSTGPDVR</sequence>
<dbReference type="EMBL" id="BSNT01000018">
    <property type="protein sequence ID" value="GLQ59118.1"/>
    <property type="molecule type" value="Genomic_DNA"/>
</dbReference>
<evidence type="ECO:0000313" key="3">
    <source>
        <dbReference type="Proteomes" id="UP001156613"/>
    </source>
</evidence>
<comment type="caution">
    <text evidence="2">The sequence shown here is derived from an EMBL/GenBank/DDBJ whole genome shotgun (WGS) entry which is preliminary data.</text>
</comment>
<keyword evidence="3" id="KW-1185">Reference proteome</keyword>
<feature type="region of interest" description="Disordered" evidence="1">
    <location>
        <begin position="50"/>
        <end position="70"/>
    </location>
</feature>
<organism evidence="2 3">
    <name type="scientific">Gluconobacter japonicus</name>
    <dbReference type="NCBI Taxonomy" id="376620"/>
    <lineage>
        <taxon>Bacteria</taxon>
        <taxon>Pseudomonadati</taxon>
        <taxon>Pseudomonadota</taxon>
        <taxon>Alphaproteobacteria</taxon>
        <taxon>Acetobacterales</taxon>
        <taxon>Acetobacteraceae</taxon>
        <taxon>Gluconobacter</taxon>
    </lineage>
</organism>
<dbReference type="Proteomes" id="UP001156613">
    <property type="component" value="Unassembled WGS sequence"/>
</dbReference>
<protein>
    <recommendedName>
        <fullName evidence="4">Transposase</fullName>
    </recommendedName>
</protein>